<feature type="compositionally biased region" description="Low complexity" evidence="2">
    <location>
        <begin position="61"/>
        <end position="76"/>
    </location>
</feature>
<feature type="compositionally biased region" description="Basic and acidic residues" evidence="2">
    <location>
        <begin position="142"/>
        <end position="152"/>
    </location>
</feature>
<dbReference type="Proteomes" id="UP000434957">
    <property type="component" value="Unassembled WGS sequence"/>
</dbReference>
<evidence type="ECO:0000256" key="2">
    <source>
        <dbReference type="SAM" id="MobiDB-lite"/>
    </source>
</evidence>
<feature type="coiled-coil region" evidence="1">
    <location>
        <begin position="926"/>
        <end position="953"/>
    </location>
</feature>
<proteinExistence type="predicted"/>
<evidence type="ECO:0000313" key="3">
    <source>
        <dbReference type="EMBL" id="KAE9323490.1"/>
    </source>
</evidence>
<keyword evidence="1" id="KW-0175">Coiled coil</keyword>
<feature type="compositionally biased region" description="Basic and acidic residues" evidence="2">
    <location>
        <begin position="106"/>
        <end position="117"/>
    </location>
</feature>
<gene>
    <name evidence="3" type="ORF">PR003_g16963</name>
</gene>
<reference evidence="3 4" key="1">
    <citation type="submission" date="2018-08" db="EMBL/GenBank/DDBJ databases">
        <title>Genomic investigation of the strawberry pathogen Phytophthora fragariae indicates pathogenicity is determined by transcriptional variation in three key races.</title>
        <authorList>
            <person name="Adams T.M."/>
            <person name="Armitage A.D."/>
            <person name="Sobczyk M.K."/>
            <person name="Bates H.J."/>
            <person name="Dunwell J.M."/>
            <person name="Nellist C.F."/>
            <person name="Harrison R.J."/>
        </authorList>
    </citation>
    <scope>NUCLEOTIDE SEQUENCE [LARGE SCALE GENOMIC DNA]</scope>
    <source>
        <strain evidence="3 4">SCRP333</strain>
    </source>
</reference>
<evidence type="ECO:0000313" key="4">
    <source>
        <dbReference type="Proteomes" id="UP000434957"/>
    </source>
</evidence>
<feature type="compositionally biased region" description="Polar residues" evidence="2">
    <location>
        <begin position="120"/>
        <end position="139"/>
    </location>
</feature>
<feature type="coiled-coil region" evidence="1">
    <location>
        <begin position="525"/>
        <end position="602"/>
    </location>
</feature>
<feature type="coiled-coil region" evidence="1">
    <location>
        <begin position="436"/>
        <end position="484"/>
    </location>
</feature>
<name>A0A6A4EIS3_9STRA</name>
<feature type="compositionally biased region" description="Polar residues" evidence="2">
    <location>
        <begin position="78"/>
        <end position="92"/>
    </location>
</feature>
<feature type="coiled-coil region" evidence="1">
    <location>
        <begin position="1152"/>
        <end position="1229"/>
    </location>
</feature>
<dbReference type="EMBL" id="QXFT01001271">
    <property type="protein sequence ID" value="KAE9323490.1"/>
    <property type="molecule type" value="Genomic_DNA"/>
</dbReference>
<keyword evidence="4" id="KW-1185">Reference proteome</keyword>
<evidence type="ECO:0000256" key="1">
    <source>
        <dbReference type="SAM" id="Coils"/>
    </source>
</evidence>
<protein>
    <submittedName>
        <fullName evidence="3">Uncharacterized protein</fullName>
    </submittedName>
</protein>
<accession>A0A6A4EIS3</accession>
<comment type="caution">
    <text evidence="3">The sequence shown here is derived from an EMBL/GenBank/DDBJ whole genome shotgun (WGS) entry which is preliminary data.</text>
</comment>
<feature type="region of interest" description="Disordered" evidence="2">
    <location>
        <begin position="27"/>
        <end position="155"/>
    </location>
</feature>
<feature type="region of interest" description="Disordered" evidence="2">
    <location>
        <begin position="400"/>
        <end position="423"/>
    </location>
</feature>
<organism evidence="3 4">
    <name type="scientific">Phytophthora rubi</name>
    <dbReference type="NCBI Taxonomy" id="129364"/>
    <lineage>
        <taxon>Eukaryota</taxon>
        <taxon>Sar</taxon>
        <taxon>Stramenopiles</taxon>
        <taxon>Oomycota</taxon>
        <taxon>Peronosporomycetes</taxon>
        <taxon>Peronosporales</taxon>
        <taxon>Peronosporaceae</taxon>
        <taxon>Phytophthora</taxon>
    </lineage>
</organism>
<feature type="coiled-coil region" evidence="1">
    <location>
        <begin position="763"/>
        <end position="896"/>
    </location>
</feature>
<sequence length="1312" mass="147393">MDLYGRPALRKTSTPAVAFLNERTKSLSFSSGFNPPGMSHGRSEDDESQNMPQGLDRLSSNQQQQNQQQHPPLLHQRPASSRFLNRPQSSSGVRRPEAAFPVPQEVKQRPRTAREGGRGVTTTHRFAKRTSSFTTQGTEISKGPEVDSRNNGDEDTELTMSLDEQYLQQLKADILHLHHVHRQLENEALENDKTGDRIAMASTSQAPNHVKNLLINRDTKTYLGWNSKSNPASPFSTASIQTQLLRYNYSTDSAQLTAAKVGLEGLLADTLVSLMEFCLDHNDSESEGSSDPDRADTGVKAFKMMLLRAPVGQNVGDMPSLPFANGCGTNSASIYAGGILSVLQQTEVLKRTMLAATGERKVLVKVIADKDAELKQLTEQIGFFKDVLARRRPRFERIKRVQSPYEEGDQGDAPVSAENGYPQETNPLVTEQLARLAALEKDRVESILSIQNLERQRDELQQQLEKATSELHAAAERLETAEQLHQESMIVASNSFQEQVETMEKRSVDLQNSLASMVEQYRSLEDSANSEKVQLRRDKLELERLMRLKEDEIGQRRTQITAKAEAQAQAATVQLQLVTTQLNQAQQALDELRLELKTTRTDTKQAQGTVRSLHHDLKVRNEDVERLTAKLAAVTTTSESKTALLQQSEARIEVTSKELERQQVLLEEQAHHVQLLEAKLSRSVPVDDEELQSRQQREESAWHQRVSALEHALVAERQNTALFREQQRKALAMEQEKAVHAVEQAQAVAAELATANLCLLERKRQREQEQKTSEEKLKEYTDRVASLSSDRDDLERELDALRRQHEQLRLRNERCTEEATTTKKVLQEELASVKEELKNLTEIRENLDRALAHALASPRGKSVRHQTSLSELRAELQKAKQKITTLEEQLSHHSSIRTSEIESKLAQLSATERRVAEEQRGLKKQRTNATSERLQIEQELVELDRQREAVESKQKIDHELLQHIITLLAQRLQVMMALFDTVLIPASSQAPRSSTSETAAVPNLPVNTASNDVSKWREVQQKWEALRQDLERVDWKLSDMRSRLEALHLEYLGYALAPVAGEQSSRSQLLAGFHGPNPFSDAVAAGRDTVSVAEQLKASRLLRRLSCPGDSFETRVRQVKGASLTSCSFPSDAILTVISTAEEHETFALALAREMAAMKESYARQLDELRGELRKTQQLRLLTSQRLRAELTAECTHNQRAKTQLSERVAELEAALVAQDQTLATAQTQQRKILDELAAATSDGERQRALQDLAALVGGEQRRRERERLAKLLAYCGASSVTVECRDSAVEEETVDAVLERIARGVEVDLSD</sequence>